<dbReference type="EMBL" id="CP026995">
    <property type="protein sequence ID" value="QLH07290.1"/>
    <property type="molecule type" value="Genomic_DNA"/>
</dbReference>
<keyword evidence="5 6" id="KW-0472">Membrane</keyword>
<feature type="transmembrane region" description="Helical" evidence="6">
    <location>
        <begin position="248"/>
        <end position="268"/>
    </location>
</feature>
<dbReference type="KEGG" id="nue:C5F50_09540"/>
<feature type="transmembrane region" description="Helical" evidence="6">
    <location>
        <begin position="540"/>
        <end position="562"/>
    </location>
</feature>
<gene>
    <name evidence="8" type="ORF">C5F50_09540</name>
</gene>
<dbReference type="OrthoDB" id="12374at2157"/>
<evidence type="ECO:0000259" key="7">
    <source>
        <dbReference type="Pfam" id="PF00482"/>
    </source>
</evidence>
<evidence type="ECO:0000256" key="2">
    <source>
        <dbReference type="ARBA" id="ARBA00022475"/>
    </source>
</evidence>
<feature type="transmembrane region" description="Helical" evidence="6">
    <location>
        <begin position="509"/>
        <end position="528"/>
    </location>
</feature>
<protein>
    <submittedName>
        <fullName evidence="8">Type II secretion system F protein</fullName>
    </submittedName>
</protein>
<keyword evidence="2" id="KW-1003">Cell membrane</keyword>
<evidence type="ECO:0000313" key="9">
    <source>
        <dbReference type="Proteomes" id="UP000509478"/>
    </source>
</evidence>
<name>A0A7D5M8Q2_9ARCH</name>
<dbReference type="Pfam" id="PF00482">
    <property type="entry name" value="T2SSF"/>
    <property type="match status" value="1"/>
</dbReference>
<evidence type="ECO:0000256" key="6">
    <source>
        <dbReference type="SAM" id="Phobius"/>
    </source>
</evidence>
<keyword evidence="3 6" id="KW-0812">Transmembrane</keyword>
<keyword evidence="4 6" id="KW-1133">Transmembrane helix</keyword>
<dbReference type="Proteomes" id="UP000509478">
    <property type="component" value="Chromosome"/>
</dbReference>
<dbReference type="GeneID" id="56068347"/>
<feature type="transmembrane region" description="Helical" evidence="6">
    <location>
        <begin position="446"/>
        <end position="471"/>
    </location>
</feature>
<feature type="transmembrane region" description="Helical" evidence="6">
    <location>
        <begin position="52"/>
        <end position="85"/>
    </location>
</feature>
<feature type="transmembrane region" description="Helical" evidence="6">
    <location>
        <begin position="306"/>
        <end position="325"/>
    </location>
</feature>
<dbReference type="InterPro" id="IPR056569">
    <property type="entry name" value="ArlJ-like"/>
</dbReference>
<dbReference type="GO" id="GO:0005886">
    <property type="term" value="C:plasma membrane"/>
    <property type="evidence" value="ECO:0007669"/>
    <property type="project" value="UniProtKB-SubCell"/>
</dbReference>
<feature type="transmembrane region" description="Helical" evidence="6">
    <location>
        <begin position="280"/>
        <end position="300"/>
    </location>
</feature>
<dbReference type="PANTHER" id="PTHR35402:SF1">
    <property type="entry name" value="TYPE II SECRETION SYSTEM PROTEIN GSPF DOMAIN-CONTAINING PROTEIN"/>
    <property type="match status" value="1"/>
</dbReference>
<evidence type="ECO:0000313" key="8">
    <source>
        <dbReference type="EMBL" id="QLH07290.1"/>
    </source>
</evidence>
<feature type="domain" description="Type II secretion system protein GspF" evidence="7">
    <location>
        <begin position="113"/>
        <end position="235"/>
    </location>
</feature>
<feature type="transmembrane region" description="Helical" evidence="6">
    <location>
        <begin position="215"/>
        <end position="236"/>
    </location>
</feature>
<accession>A0A7D5M8Q2</accession>
<dbReference type="RefSeq" id="WP_179371163.1">
    <property type="nucleotide sequence ID" value="NZ_CP026995.1"/>
</dbReference>
<evidence type="ECO:0000256" key="3">
    <source>
        <dbReference type="ARBA" id="ARBA00022692"/>
    </source>
</evidence>
<proteinExistence type="predicted"/>
<evidence type="ECO:0000256" key="1">
    <source>
        <dbReference type="ARBA" id="ARBA00004651"/>
    </source>
</evidence>
<organism evidence="8 9">
    <name type="scientific">Nitrosopumilus ureiphilus</name>
    <dbReference type="NCBI Taxonomy" id="1470067"/>
    <lineage>
        <taxon>Archaea</taxon>
        <taxon>Nitrososphaerota</taxon>
        <taxon>Nitrososphaeria</taxon>
        <taxon>Nitrosopumilales</taxon>
        <taxon>Nitrosopumilaceae</taxon>
        <taxon>Nitrosopumilus</taxon>
    </lineage>
</organism>
<keyword evidence="9" id="KW-1185">Reference proteome</keyword>
<sequence length="579" mass="63929">MSQKIQKKSSLKISISSAWDSVFEDINNDVLFSGKPLDTLLFLEILRKSIIISAIVLAPVSIFLYIIFSPIFLALNLVSILIFAYPKIQQSSLSKERKKKVEEELPSFVIFASVLQNVGIGMYDSFQLFGQTGLFKSIEKEAFLLKRNVEQFGVSQMEALEEMGRTHKSIQFKNLLLGYTSIWRSGGDLSLYVESRAEEFFTNLKDRYQAYTNNVGTIVEVLVTLLIILPIMIMVSSFVLPGGSMEQVTILATVGIPLFSILMGVAISSMQPASFNVLGLHPRTTVLLVVIGITTGTLTYLIYEQVWLAIALGLLIPSIISAIIVGRQTKEIGGSEQSLPQFLRDMTEYKKIGYDIILAIIHLSKENLYNSTFNKRLGEVSLLLDNGIAPIASVKAVQFRSWFTKISFYLLGYVAEFGGGNPRTLETVTRFITTAKQVVKEGKSSISMLTIVIFAAPVIMAFTASMISGIVDSFDTSSFASSSKIGNQFVDTPGLNTNFAELVTITPQFLEMTKTLIITSSMLSAFVISKAIDFSFYSTWRVVVIGIIAIISVIMMDSFSGIDLNLDNIFNNILGGISF</sequence>
<reference evidence="8 9" key="1">
    <citation type="submission" date="2018-02" db="EMBL/GenBank/DDBJ databases">
        <title>Complete genome of Nitrosopumilus ureaphilus PS0.</title>
        <authorList>
            <person name="Qin W."/>
            <person name="Zheng Y."/>
            <person name="Stahl D.A."/>
        </authorList>
    </citation>
    <scope>NUCLEOTIDE SEQUENCE [LARGE SCALE GENOMIC DNA]</scope>
    <source>
        <strain evidence="8 9">PS0</strain>
    </source>
</reference>
<dbReference type="PANTHER" id="PTHR35402">
    <property type="entry name" value="INTEGRAL MEMBRANE PROTEIN-RELATED"/>
    <property type="match status" value="1"/>
</dbReference>
<comment type="subcellular location">
    <subcellularLocation>
        <location evidence="1">Cell membrane</location>
        <topology evidence="1">Multi-pass membrane protein</topology>
    </subcellularLocation>
</comment>
<evidence type="ECO:0000256" key="5">
    <source>
        <dbReference type="ARBA" id="ARBA00023136"/>
    </source>
</evidence>
<dbReference type="AlphaFoldDB" id="A0A7D5M8Q2"/>
<evidence type="ECO:0000256" key="4">
    <source>
        <dbReference type="ARBA" id="ARBA00022989"/>
    </source>
</evidence>
<dbReference type="InterPro" id="IPR018076">
    <property type="entry name" value="T2SS_GspF_dom"/>
</dbReference>